<accession>A0A9J6ZER9</accession>
<proteinExistence type="predicted"/>
<dbReference type="KEGG" id="plig:NAG76_22615"/>
<keyword evidence="1" id="KW-0812">Transmembrane</keyword>
<dbReference type="EMBL" id="CP097899">
    <property type="protein sequence ID" value="URN94573.1"/>
    <property type="molecule type" value="Genomic_DNA"/>
</dbReference>
<gene>
    <name evidence="2" type="ORF">NAG76_22615</name>
</gene>
<evidence type="ECO:0000313" key="2">
    <source>
        <dbReference type="EMBL" id="URN94573.1"/>
    </source>
</evidence>
<evidence type="ECO:0000256" key="1">
    <source>
        <dbReference type="SAM" id="Phobius"/>
    </source>
</evidence>
<feature type="transmembrane region" description="Helical" evidence="1">
    <location>
        <begin position="21"/>
        <end position="43"/>
    </location>
</feature>
<reference evidence="2" key="1">
    <citation type="submission" date="2022-05" db="EMBL/GenBank/DDBJ databases">
        <title>Novel bacterial taxa in a minimal lignocellulolytic consortium and its capacity to transform plastics disclosed by genome-resolved metagenomics.</title>
        <authorList>
            <person name="Rodriguez C.A.D."/>
            <person name="Diaz-Garcia L."/>
            <person name="Herrera K."/>
            <person name="Tarazona N.A."/>
            <person name="Sproer C."/>
            <person name="Overmann J."/>
            <person name="Jimenez D.J."/>
        </authorList>
    </citation>
    <scope>NUCLEOTIDE SEQUENCE</scope>
    <source>
        <strain evidence="2">MAG5</strain>
    </source>
</reference>
<sequence>MSCDKPKLYENKQEKLSALKVIWSLSTLAMLIITWIVLLLQLLDSDRHTVSIKVHNNAGANIEEKTSGNTGTPADLYNRNPFSVFDTYSPYNIYQNP</sequence>
<dbReference type="Proteomes" id="UP001056756">
    <property type="component" value="Chromosome"/>
</dbReference>
<keyword evidence="1" id="KW-0472">Membrane</keyword>
<keyword evidence="1" id="KW-1133">Transmembrane helix</keyword>
<protein>
    <submittedName>
        <fullName evidence="2">Uncharacterized protein</fullName>
    </submittedName>
</protein>
<name>A0A9J6ZER9_9BACL</name>
<dbReference type="AlphaFoldDB" id="A0A9J6ZER9"/>
<organism evidence="2 3">
    <name type="scientific">Candidatus Pristimantibacillus lignocellulolyticus</name>
    <dbReference type="NCBI Taxonomy" id="2994561"/>
    <lineage>
        <taxon>Bacteria</taxon>
        <taxon>Bacillati</taxon>
        <taxon>Bacillota</taxon>
        <taxon>Bacilli</taxon>
        <taxon>Bacillales</taxon>
        <taxon>Paenibacillaceae</taxon>
        <taxon>Candidatus Pristimantibacillus</taxon>
    </lineage>
</organism>
<evidence type="ECO:0000313" key="3">
    <source>
        <dbReference type="Proteomes" id="UP001056756"/>
    </source>
</evidence>